<dbReference type="EMBL" id="BARW01001760">
    <property type="protein sequence ID" value="GAI63526.1"/>
    <property type="molecule type" value="Genomic_DNA"/>
</dbReference>
<organism evidence="1">
    <name type="scientific">marine sediment metagenome</name>
    <dbReference type="NCBI Taxonomy" id="412755"/>
    <lineage>
        <taxon>unclassified sequences</taxon>
        <taxon>metagenomes</taxon>
        <taxon>ecological metagenomes</taxon>
    </lineage>
</organism>
<dbReference type="AlphaFoldDB" id="X1R943"/>
<protein>
    <submittedName>
        <fullName evidence="1">Uncharacterized protein</fullName>
    </submittedName>
</protein>
<dbReference type="Gene3D" id="3.40.50.300">
    <property type="entry name" value="P-loop containing nucleotide triphosphate hydrolases"/>
    <property type="match status" value="1"/>
</dbReference>
<dbReference type="InterPro" id="IPR027417">
    <property type="entry name" value="P-loop_NTPase"/>
</dbReference>
<gene>
    <name evidence="1" type="ORF">S12H4_05359</name>
</gene>
<proteinExistence type="predicted"/>
<sequence length="364" mass="42903">HLIKTIKKIAEEDNNFILPIIGDVGSGKTHLYWALKNSLYYYNTIYISLEYVYKKFFYNIYSEFIENLELAPLKFIINRLCDEWGALERKFGFFHVADLEKIKSFAFNLLSNKYSKMETEVLTDVISGIVAHQLDPYKKIEAERWLLGELMDAKELSSLKISHDLRKGKNAFLMLRLLVENSKSGTILFIDDFEKIISITEPKDESAEEIYDPSWLYGPEKSPDDIAAEKVFNKIVQLQQIESLRIIITLKSINSLEEIKKQYQEQNTKLLFSIKDPLFLLDFNEEDIFKFYKESMRHFYENMGISDFLNAFQNPYFPLNKRILRNIFENTKGSPREIIKSLIKIFNDIIYSNEKLEIVLENYE</sequence>
<evidence type="ECO:0000313" key="1">
    <source>
        <dbReference type="EMBL" id="GAI63526.1"/>
    </source>
</evidence>
<name>X1R943_9ZZZZ</name>
<comment type="caution">
    <text evidence="1">The sequence shown here is derived from an EMBL/GenBank/DDBJ whole genome shotgun (WGS) entry which is preliminary data.</text>
</comment>
<reference evidence="1" key="1">
    <citation type="journal article" date="2014" name="Front. Microbiol.">
        <title>High frequency of phylogenetically diverse reductive dehalogenase-homologous genes in deep subseafloor sedimentary metagenomes.</title>
        <authorList>
            <person name="Kawai M."/>
            <person name="Futagami T."/>
            <person name="Toyoda A."/>
            <person name="Takaki Y."/>
            <person name="Nishi S."/>
            <person name="Hori S."/>
            <person name="Arai W."/>
            <person name="Tsubouchi T."/>
            <person name="Morono Y."/>
            <person name="Uchiyama I."/>
            <person name="Ito T."/>
            <person name="Fujiyama A."/>
            <person name="Inagaki F."/>
            <person name="Takami H."/>
        </authorList>
    </citation>
    <scope>NUCLEOTIDE SEQUENCE</scope>
    <source>
        <strain evidence="1">Expedition CK06-06</strain>
    </source>
</reference>
<dbReference type="SUPFAM" id="SSF52540">
    <property type="entry name" value="P-loop containing nucleoside triphosphate hydrolases"/>
    <property type="match status" value="1"/>
</dbReference>
<feature type="non-terminal residue" evidence="1">
    <location>
        <position position="1"/>
    </location>
</feature>
<accession>X1R943</accession>